<keyword evidence="2" id="KW-1185">Reference proteome</keyword>
<sequence>MNNTEFKKIVGETLKSQGFAYENKYYTFENTDLKVFIGF</sequence>
<dbReference type="Proteomes" id="UP000270025">
    <property type="component" value="Chromosome"/>
</dbReference>
<dbReference type="AlphaFoldDB" id="A0A447Z4J0"/>
<proteinExistence type="predicted"/>
<evidence type="ECO:0000313" key="1">
    <source>
        <dbReference type="EMBL" id="VED67121.1"/>
    </source>
</evidence>
<evidence type="ECO:0000313" key="2">
    <source>
        <dbReference type="Proteomes" id="UP000270025"/>
    </source>
</evidence>
<reference evidence="1 2" key="1">
    <citation type="submission" date="2018-12" db="EMBL/GenBank/DDBJ databases">
        <authorList>
            <consortium name="Pathogen Informatics"/>
        </authorList>
    </citation>
    <scope>NUCLEOTIDE SEQUENCE [LARGE SCALE GENOMIC DNA]</scope>
    <source>
        <strain evidence="1 2">NCTC3166</strain>
    </source>
</reference>
<accession>A0A447Z4J0</accession>
<gene>
    <name evidence="1" type="ORF">NCTC3166_00937</name>
</gene>
<dbReference type="EMBL" id="LR134266">
    <property type="protein sequence ID" value="VED67121.1"/>
    <property type="molecule type" value="Genomic_DNA"/>
</dbReference>
<dbReference type="KEGG" id="svf:NCTC3166_00937"/>
<organism evidence="1 2">
    <name type="scientific">Streptococcus viridans</name>
    <dbReference type="NCBI Taxonomy" id="78535"/>
    <lineage>
        <taxon>Bacteria</taxon>
        <taxon>Bacillati</taxon>
        <taxon>Bacillota</taxon>
        <taxon>Bacilli</taxon>
        <taxon>Lactobacillales</taxon>
        <taxon>Streptococcaceae</taxon>
        <taxon>Streptococcus</taxon>
    </lineage>
</organism>
<name>A0A447Z4J0_9STRE</name>
<protein>
    <submittedName>
        <fullName evidence="1">Uncharacterized protein</fullName>
    </submittedName>
</protein>